<dbReference type="Proteomes" id="UP001597304">
    <property type="component" value="Unassembled WGS sequence"/>
</dbReference>
<name>A0ABW4KVP8_9BURK</name>
<dbReference type="RefSeq" id="WP_147913839.1">
    <property type="nucleotide sequence ID" value="NZ_JBHUEJ010000024.1"/>
</dbReference>
<dbReference type="InterPro" id="IPR028973">
    <property type="entry name" value="PhnB-like"/>
</dbReference>
<dbReference type="CDD" id="cd06588">
    <property type="entry name" value="PhnB_like"/>
    <property type="match status" value="1"/>
</dbReference>
<keyword evidence="3" id="KW-1185">Reference proteome</keyword>
<protein>
    <submittedName>
        <fullName evidence="2">VOC family protein</fullName>
    </submittedName>
</protein>
<gene>
    <name evidence="2" type="ORF">ACFSF0_12175</name>
</gene>
<organism evidence="2 3">
    <name type="scientific">Ottowia flava</name>
    <dbReference type="NCBI Taxonomy" id="2675430"/>
    <lineage>
        <taxon>Bacteria</taxon>
        <taxon>Pseudomonadati</taxon>
        <taxon>Pseudomonadota</taxon>
        <taxon>Betaproteobacteria</taxon>
        <taxon>Burkholderiales</taxon>
        <taxon>Comamonadaceae</taxon>
        <taxon>Ottowia</taxon>
    </lineage>
</organism>
<evidence type="ECO:0000313" key="2">
    <source>
        <dbReference type="EMBL" id="MFD1711368.1"/>
    </source>
</evidence>
<feature type="domain" description="PhnB-like" evidence="1">
    <location>
        <begin position="6"/>
        <end position="125"/>
    </location>
</feature>
<evidence type="ECO:0000313" key="3">
    <source>
        <dbReference type="Proteomes" id="UP001597304"/>
    </source>
</evidence>
<dbReference type="PANTHER" id="PTHR33990">
    <property type="entry name" value="PROTEIN YJDN-RELATED"/>
    <property type="match status" value="1"/>
</dbReference>
<dbReference type="Pfam" id="PF06983">
    <property type="entry name" value="3-dmu-9_3-mt"/>
    <property type="match status" value="1"/>
</dbReference>
<reference evidence="3" key="1">
    <citation type="journal article" date="2019" name="Int. J. Syst. Evol. Microbiol.">
        <title>The Global Catalogue of Microorganisms (GCM) 10K type strain sequencing project: providing services to taxonomists for standard genome sequencing and annotation.</title>
        <authorList>
            <consortium name="The Broad Institute Genomics Platform"/>
            <consortium name="The Broad Institute Genome Sequencing Center for Infectious Disease"/>
            <person name="Wu L."/>
            <person name="Ma J."/>
        </authorList>
    </citation>
    <scope>NUCLEOTIDE SEQUENCE [LARGE SCALE GENOMIC DNA]</scope>
    <source>
        <strain evidence="3">LMG 29247</strain>
    </source>
</reference>
<sequence length="170" mass="18633">MAALQRIQPCLWFDTQAEEAARFYVDIFPNAQIHAVTHYSEVGIEQHGRPVGSVMTVSFSLDGQAMLGLNGGPMFKFNPAVSLMVNCDSQAEIDHYWARLGEGGDPAAQQCGWLADRYGVSWQITPRDWEAMYTSSNQAGAQRAMKAMMGMKKLDIAQLQAAFDGKAAAP</sequence>
<dbReference type="PIRSF" id="PIRSF021700">
    <property type="entry name" value="3_dmu_93_MTrfase"/>
    <property type="match status" value="1"/>
</dbReference>
<dbReference type="InterPro" id="IPR029068">
    <property type="entry name" value="Glyas_Bleomycin-R_OHBP_Dase"/>
</dbReference>
<dbReference type="PANTHER" id="PTHR33990:SF2">
    <property type="entry name" value="PHNB-LIKE DOMAIN-CONTAINING PROTEIN"/>
    <property type="match status" value="1"/>
</dbReference>
<proteinExistence type="predicted"/>
<dbReference type="Gene3D" id="3.10.180.10">
    <property type="entry name" value="2,3-Dihydroxybiphenyl 1,2-Dioxygenase, domain 1"/>
    <property type="match status" value="1"/>
</dbReference>
<dbReference type="InterPro" id="IPR009725">
    <property type="entry name" value="3_dmu_93_MTrfase"/>
</dbReference>
<evidence type="ECO:0000259" key="1">
    <source>
        <dbReference type="Pfam" id="PF06983"/>
    </source>
</evidence>
<dbReference type="SUPFAM" id="SSF54593">
    <property type="entry name" value="Glyoxalase/Bleomycin resistance protein/Dihydroxybiphenyl dioxygenase"/>
    <property type="match status" value="1"/>
</dbReference>
<comment type="caution">
    <text evidence="2">The sequence shown here is derived from an EMBL/GenBank/DDBJ whole genome shotgun (WGS) entry which is preliminary data.</text>
</comment>
<accession>A0ABW4KVP8</accession>
<dbReference type="EMBL" id="JBHUEJ010000024">
    <property type="protein sequence ID" value="MFD1711368.1"/>
    <property type="molecule type" value="Genomic_DNA"/>
</dbReference>